<keyword evidence="2" id="KW-1185">Reference proteome</keyword>
<accession>A0A9X8UK28</accession>
<protein>
    <submittedName>
        <fullName evidence="1">NRPS condensation-like uncharacterized protein</fullName>
    </submittedName>
</protein>
<dbReference type="RefSeq" id="WP_132084244.1">
    <property type="nucleotide sequence ID" value="NZ_SLUK01000003.1"/>
</dbReference>
<name>A0A9X8UK28_9FIRM</name>
<dbReference type="Proteomes" id="UP000294682">
    <property type="component" value="Unassembled WGS sequence"/>
</dbReference>
<sequence length="423" mass="47885">MKSHQPAPWSRLDNAAKIFPPTSDREDTKVFRFACELSEEVDPALLQQALDRTVEDFPLYLSVIKKGMFWYYFERSNLRPTVHLECKPPCSPLYDGNRKGLLFEVTCYKRRISLEVYHALSDGTGALQFLRTLVARYLVLRHPERFPEGMPPLDYDASGTQKMDDSFQKYYGGAKRYRKDPAPHAFRLRGEKTEDYRLKVVSGVMSASSVLKVAHSCGATLTVLLAAVLIEAIHGEMPLREEGRPVVLTVPVNLRSYFPSASARNFFGIFNVGYNFKKQPGTFEDILSHVGGYFKRELTAERLALRMNELAALEHNLIARAVPLAFKDVSLRIANRLSERGITAALSNVGRISMPAGMEEYIRLFDVFTSTNRLQLCLCSFGDRLVLSFSSTFAGVDVQRRFFRRLAQLGIDIEITTNQLDGQ</sequence>
<dbReference type="EMBL" id="SLUK01000003">
    <property type="protein sequence ID" value="TCL44151.1"/>
    <property type="molecule type" value="Genomic_DNA"/>
</dbReference>
<dbReference type="InterPro" id="IPR023213">
    <property type="entry name" value="CAT-like_dom_sf"/>
</dbReference>
<dbReference type="Gene3D" id="3.30.559.30">
    <property type="entry name" value="Nonribosomal peptide synthetase, condensation domain"/>
    <property type="match status" value="1"/>
</dbReference>
<comment type="caution">
    <text evidence="1">The sequence shown here is derived from an EMBL/GenBank/DDBJ whole genome shotgun (WGS) entry which is preliminary data.</text>
</comment>
<gene>
    <name evidence="1" type="ORF">EDD78_103189</name>
</gene>
<reference evidence="1 2" key="1">
    <citation type="submission" date="2019-03" db="EMBL/GenBank/DDBJ databases">
        <title>Genomic Encyclopedia of Type Strains, Phase IV (KMG-IV): sequencing the most valuable type-strain genomes for metagenomic binning, comparative biology and taxonomic classification.</title>
        <authorList>
            <person name="Goeker M."/>
        </authorList>
    </citation>
    <scope>NUCLEOTIDE SEQUENCE [LARGE SCALE GENOMIC DNA]</scope>
    <source>
        <strain evidence="1 2">DSM 100433</strain>
    </source>
</reference>
<dbReference type="Gene3D" id="3.30.559.10">
    <property type="entry name" value="Chloramphenicol acetyltransferase-like domain"/>
    <property type="match status" value="1"/>
</dbReference>
<proteinExistence type="predicted"/>
<organism evidence="1 2">
    <name type="scientific">Harryflintia acetispora</name>
    <dbReference type="NCBI Taxonomy" id="1849041"/>
    <lineage>
        <taxon>Bacteria</taxon>
        <taxon>Bacillati</taxon>
        <taxon>Bacillota</taxon>
        <taxon>Clostridia</taxon>
        <taxon>Eubacteriales</taxon>
        <taxon>Oscillospiraceae</taxon>
        <taxon>Harryflintia</taxon>
    </lineage>
</organism>
<dbReference type="AlphaFoldDB" id="A0A9X8UK28"/>
<evidence type="ECO:0000313" key="2">
    <source>
        <dbReference type="Proteomes" id="UP000294682"/>
    </source>
</evidence>
<evidence type="ECO:0000313" key="1">
    <source>
        <dbReference type="EMBL" id="TCL44151.1"/>
    </source>
</evidence>